<dbReference type="PANTHER" id="PTHR34501">
    <property type="entry name" value="PROTEIN YDDL-RELATED"/>
    <property type="match status" value="1"/>
</dbReference>
<dbReference type="CDD" id="cd00342">
    <property type="entry name" value="gram_neg_porins"/>
    <property type="match status" value="1"/>
</dbReference>
<feature type="domain" description="Porin" evidence="12">
    <location>
        <begin position="14"/>
        <end position="329"/>
    </location>
</feature>
<keyword evidence="10" id="KW-0998">Cell outer membrane</keyword>
<evidence type="ECO:0000256" key="4">
    <source>
        <dbReference type="ARBA" id="ARBA00022452"/>
    </source>
</evidence>
<dbReference type="PATRIC" id="fig|396597.7.peg.8091"/>
<protein>
    <submittedName>
        <fullName evidence="13">Porin Gram-negative type</fullName>
    </submittedName>
</protein>
<evidence type="ECO:0000256" key="5">
    <source>
        <dbReference type="ARBA" id="ARBA00022692"/>
    </source>
</evidence>
<keyword evidence="6 11" id="KW-0732">Signal</keyword>
<dbReference type="SUPFAM" id="SSF56935">
    <property type="entry name" value="Porins"/>
    <property type="match status" value="1"/>
</dbReference>
<dbReference type="InterPro" id="IPR001702">
    <property type="entry name" value="Porin_Gram-ve"/>
</dbReference>
<dbReference type="PRINTS" id="PR00184">
    <property type="entry name" value="NEISSPPORIN"/>
</dbReference>
<dbReference type="GO" id="GO:0015288">
    <property type="term" value="F:porin activity"/>
    <property type="evidence" value="ECO:0007669"/>
    <property type="project" value="UniProtKB-KW"/>
</dbReference>
<comment type="subunit">
    <text evidence="2">Homotrimer.</text>
</comment>
<dbReference type="GO" id="GO:0046930">
    <property type="term" value="C:pore complex"/>
    <property type="evidence" value="ECO:0007669"/>
    <property type="project" value="UniProtKB-KW"/>
</dbReference>
<sequence>MKIRRIVEAVLTSAACVVASTSTTFAQSHVTLYGVLDGGILFTNKTYDHISGREGGRAAVANDGNESPSRIGLSGSEQLGGGVEAIFDLETGIDISSGKIANSNGNFFGRQAWVGIKGGFGNVKVGLQYSPFVLALVKSDPRGGTFFGSGSTIYVGNLYATGLFNKNAISYESPMLYGFQGSAMLGLGGKAGDFQAGRQYSASLHYESHGLGVNVAIYKSNAGAQITSPVPDGVPFLGKMVGVSYDFGAASAKLLAAEYKIDNSFDIRMIGVGGEVRVMPTLYVDAGVWLASDANRSENSTLIVGSGLQYFLSKTTQVYVQAGMVKNRGGMHTGMAINGALYGPTGTTLGAAIGLRREF</sequence>
<feature type="signal peptide" evidence="11">
    <location>
        <begin position="1"/>
        <end position="26"/>
    </location>
</feature>
<evidence type="ECO:0000313" key="13">
    <source>
        <dbReference type="EMBL" id="EDT43844.1"/>
    </source>
</evidence>
<comment type="caution">
    <text evidence="13">The sequence shown here is derived from an EMBL/GenBank/DDBJ whole genome shotgun (WGS) entry which is preliminary data.</text>
</comment>
<accession>B1SXT5</accession>
<keyword evidence="7" id="KW-0406">Ion transport</keyword>
<evidence type="ECO:0000259" key="12">
    <source>
        <dbReference type="Pfam" id="PF13609"/>
    </source>
</evidence>
<dbReference type="EMBL" id="ABLK01000006">
    <property type="protein sequence ID" value="EDT43844.1"/>
    <property type="molecule type" value="Genomic_DNA"/>
</dbReference>
<gene>
    <name evidence="13" type="ORF">BamMEX5DRAFT_0351</name>
</gene>
<keyword evidence="8" id="KW-0626">Porin</keyword>
<evidence type="ECO:0000256" key="7">
    <source>
        <dbReference type="ARBA" id="ARBA00023065"/>
    </source>
</evidence>
<dbReference type="PRINTS" id="PR00182">
    <property type="entry name" value="ECOLNEIPORIN"/>
</dbReference>
<name>B1SXT5_9BURK</name>
<keyword evidence="9" id="KW-0472">Membrane</keyword>
<dbReference type="Pfam" id="PF13609">
    <property type="entry name" value="Porin_4"/>
    <property type="match status" value="1"/>
</dbReference>
<reference evidence="13 14" key="1">
    <citation type="submission" date="2008-03" db="EMBL/GenBank/DDBJ databases">
        <title>Sequencing of the draft genome and assembly of Burkholderia ambifaria MEX-5.</title>
        <authorList>
            <consortium name="US DOE Joint Genome Institute (JGI-PGF)"/>
            <person name="Copeland A."/>
            <person name="Lucas S."/>
            <person name="Lapidus A."/>
            <person name="Glavina del Rio T."/>
            <person name="Dalin E."/>
            <person name="Tice H."/>
            <person name="Bruce D."/>
            <person name="Goodwin L."/>
            <person name="Pitluck S."/>
            <person name="Larimer F."/>
            <person name="Land M.L."/>
            <person name="Hauser L."/>
            <person name="Tiedje J."/>
            <person name="Richardson P."/>
        </authorList>
    </citation>
    <scope>NUCLEOTIDE SEQUENCE [LARGE SCALE GENOMIC DNA]</scope>
    <source>
        <strain evidence="13 14">MEX-5</strain>
    </source>
</reference>
<dbReference type="RefSeq" id="WP_006756408.1">
    <property type="nucleotide sequence ID" value="NZ_ABLK01000006.1"/>
</dbReference>
<dbReference type="PANTHER" id="PTHR34501:SF9">
    <property type="entry name" value="MAJOR OUTER MEMBRANE PROTEIN P.IA"/>
    <property type="match status" value="1"/>
</dbReference>
<evidence type="ECO:0000256" key="8">
    <source>
        <dbReference type="ARBA" id="ARBA00023114"/>
    </source>
</evidence>
<proteinExistence type="predicted"/>
<keyword evidence="5" id="KW-0812">Transmembrane</keyword>
<evidence type="ECO:0000256" key="2">
    <source>
        <dbReference type="ARBA" id="ARBA00011233"/>
    </source>
</evidence>
<evidence type="ECO:0000313" key="14">
    <source>
        <dbReference type="Proteomes" id="UP000004814"/>
    </source>
</evidence>
<dbReference type="InterPro" id="IPR023614">
    <property type="entry name" value="Porin_dom_sf"/>
</dbReference>
<feature type="chain" id="PRO_5002770325" evidence="11">
    <location>
        <begin position="27"/>
        <end position="359"/>
    </location>
</feature>
<evidence type="ECO:0000256" key="1">
    <source>
        <dbReference type="ARBA" id="ARBA00004571"/>
    </source>
</evidence>
<keyword evidence="4" id="KW-1134">Transmembrane beta strand</keyword>
<evidence type="ECO:0000256" key="3">
    <source>
        <dbReference type="ARBA" id="ARBA00022448"/>
    </source>
</evidence>
<dbReference type="InterPro" id="IPR002299">
    <property type="entry name" value="Porin_Neis"/>
</dbReference>
<dbReference type="Gene3D" id="2.40.160.10">
    <property type="entry name" value="Porin"/>
    <property type="match status" value="1"/>
</dbReference>
<evidence type="ECO:0000256" key="9">
    <source>
        <dbReference type="ARBA" id="ARBA00023136"/>
    </source>
</evidence>
<dbReference type="GO" id="GO:0034220">
    <property type="term" value="P:monoatomic ion transmembrane transport"/>
    <property type="evidence" value="ECO:0007669"/>
    <property type="project" value="InterPro"/>
</dbReference>
<evidence type="ECO:0000256" key="6">
    <source>
        <dbReference type="ARBA" id="ARBA00022729"/>
    </source>
</evidence>
<comment type="subcellular location">
    <subcellularLocation>
        <location evidence="1">Cell outer membrane</location>
        <topology evidence="1">Multi-pass membrane protein</topology>
    </subcellularLocation>
</comment>
<dbReference type="InterPro" id="IPR033900">
    <property type="entry name" value="Gram_neg_porin_domain"/>
</dbReference>
<evidence type="ECO:0000256" key="10">
    <source>
        <dbReference type="ARBA" id="ARBA00023237"/>
    </source>
</evidence>
<evidence type="ECO:0000256" key="11">
    <source>
        <dbReference type="SAM" id="SignalP"/>
    </source>
</evidence>
<keyword evidence="3" id="KW-0813">Transport</keyword>
<organism evidence="13 14">
    <name type="scientific">Burkholderia ambifaria MEX-5</name>
    <dbReference type="NCBI Taxonomy" id="396597"/>
    <lineage>
        <taxon>Bacteria</taxon>
        <taxon>Pseudomonadati</taxon>
        <taxon>Pseudomonadota</taxon>
        <taxon>Betaproteobacteria</taxon>
        <taxon>Burkholderiales</taxon>
        <taxon>Burkholderiaceae</taxon>
        <taxon>Burkholderia</taxon>
        <taxon>Burkholderia cepacia complex</taxon>
    </lineage>
</organism>
<dbReference type="GO" id="GO:0009279">
    <property type="term" value="C:cell outer membrane"/>
    <property type="evidence" value="ECO:0007669"/>
    <property type="project" value="UniProtKB-SubCell"/>
</dbReference>
<dbReference type="AlphaFoldDB" id="B1SXT5"/>
<dbReference type="InterPro" id="IPR050298">
    <property type="entry name" value="Gram-neg_bact_OMP"/>
</dbReference>
<dbReference type="Proteomes" id="UP000004814">
    <property type="component" value="Unassembled WGS sequence"/>
</dbReference>